<proteinExistence type="predicted"/>
<dbReference type="EMBL" id="FNUX01000007">
    <property type="protein sequence ID" value="SEF73208.1"/>
    <property type="molecule type" value="Genomic_DNA"/>
</dbReference>
<reference evidence="1 2" key="1">
    <citation type="submission" date="2016-10" db="EMBL/GenBank/DDBJ databases">
        <authorList>
            <person name="de Groot N.N."/>
        </authorList>
    </citation>
    <scope>NUCLEOTIDE SEQUENCE [LARGE SCALE GENOMIC DNA]</scope>
    <source>
        <strain evidence="1 2">Nm13</strain>
    </source>
</reference>
<protein>
    <submittedName>
        <fullName evidence="1">Uncharacterized protein</fullName>
    </submittedName>
</protein>
<dbReference type="AlphaFoldDB" id="A0A1H5UFH9"/>
<gene>
    <name evidence="1" type="ORF">SAMN05216334_107111</name>
</gene>
<organism evidence="1 2">
    <name type="scientific">Nitrosomonas ureae</name>
    <dbReference type="NCBI Taxonomy" id="44577"/>
    <lineage>
        <taxon>Bacteria</taxon>
        <taxon>Pseudomonadati</taxon>
        <taxon>Pseudomonadota</taxon>
        <taxon>Betaproteobacteria</taxon>
        <taxon>Nitrosomonadales</taxon>
        <taxon>Nitrosomonadaceae</taxon>
        <taxon>Nitrosomonas</taxon>
    </lineage>
</organism>
<dbReference type="Proteomes" id="UP000236753">
    <property type="component" value="Unassembled WGS sequence"/>
</dbReference>
<accession>A0A1H5UFH9</accession>
<evidence type="ECO:0000313" key="1">
    <source>
        <dbReference type="EMBL" id="SEF73208.1"/>
    </source>
</evidence>
<evidence type="ECO:0000313" key="2">
    <source>
        <dbReference type="Proteomes" id="UP000236753"/>
    </source>
</evidence>
<name>A0A1H5UFH9_9PROT</name>
<sequence length="53" mass="5827">MKRNIVIVLLLLAAWQYKSLSGQYRIAGKTVIDPPPSIGKIIPVIHGTLLQTT</sequence>
<dbReference type="RefSeq" id="WP_181023763.1">
    <property type="nucleotide sequence ID" value="NZ_FNUX01000007.1"/>
</dbReference>